<gene>
    <name evidence="2" type="ORF">SAMN05444320_102420</name>
</gene>
<dbReference type="Pfam" id="PF13302">
    <property type="entry name" value="Acetyltransf_3"/>
    <property type="match status" value="1"/>
</dbReference>
<keyword evidence="2" id="KW-0808">Transferase</keyword>
<evidence type="ECO:0000313" key="3">
    <source>
        <dbReference type="Proteomes" id="UP000184501"/>
    </source>
</evidence>
<protein>
    <submittedName>
        <fullName evidence="2">Protein N-acetyltransferase, RimJ/RimL family</fullName>
    </submittedName>
</protein>
<dbReference type="Proteomes" id="UP000184501">
    <property type="component" value="Unassembled WGS sequence"/>
</dbReference>
<dbReference type="PROSITE" id="PS51186">
    <property type="entry name" value="GNAT"/>
    <property type="match status" value="1"/>
</dbReference>
<dbReference type="OrthoDB" id="9132139at2"/>
<dbReference type="InterPro" id="IPR016181">
    <property type="entry name" value="Acyl_CoA_acyltransferase"/>
</dbReference>
<dbReference type="Gene3D" id="3.40.630.30">
    <property type="match status" value="1"/>
</dbReference>
<dbReference type="SUPFAM" id="SSF55729">
    <property type="entry name" value="Acyl-CoA N-acyltransferases (Nat)"/>
    <property type="match status" value="1"/>
</dbReference>
<accession>A0A1M4YNY8</accession>
<dbReference type="AlphaFoldDB" id="A0A1M4YNY8"/>
<evidence type="ECO:0000313" key="2">
    <source>
        <dbReference type="EMBL" id="SHF07106.1"/>
    </source>
</evidence>
<dbReference type="RefSeq" id="WP_073480660.1">
    <property type="nucleotide sequence ID" value="NZ_FQVN01000002.1"/>
</dbReference>
<keyword evidence="3" id="KW-1185">Reference proteome</keyword>
<name>A0A1M4YNY8_STRHI</name>
<organism evidence="2 3">
    <name type="scientific">Streptoalloteichus hindustanus</name>
    <dbReference type="NCBI Taxonomy" id="2017"/>
    <lineage>
        <taxon>Bacteria</taxon>
        <taxon>Bacillati</taxon>
        <taxon>Actinomycetota</taxon>
        <taxon>Actinomycetes</taxon>
        <taxon>Pseudonocardiales</taxon>
        <taxon>Pseudonocardiaceae</taxon>
        <taxon>Streptoalloteichus</taxon>
    </lineage>
</organism>
<proteinExistence type="predicted"/>
<sequence length="191" mass="22019">MLRPDYPIVTPRLLLRPFGLADVDAVHDIYSRPEVVRYLHEDVLSVDDARREVTRRARMSRIDRTSHHLRLAVVRDDTMELIGDVLLARISVRHSQGEIGFVLHPDHQGQGFAYEAAREMMRLGFTELGLRRIIGRCDARNTASARVLERLGMRQEALFRENEFVKGEWTDELLLAILVNEWAAREPEPAV</sequence>
<dbReference type="STRING" id="2017.SAMN05444320_102420"/>
<feature type="domain" description="N-acetyltransferase" evidence="1">
    <location>
        <begin position="13"/>
        <end position="180"/>
    </location>
</feature>
<dbReference type="PANTHER" id="PTHR43792">
    <property type="entry name" value="GNAT FAMILY, PUTATIVE (AFU_ORTHOLOGUE AFUA_3G00765)-RELATED-RELATED"/>
    <property type="match status" value="1"/>
</dbReference>
<reference evidence="2 3" key="1">
    <citation type="submission" date="2016-11" db="EMBL/GenBank/DDBJ databases">
        <authorList>
            <person name="Jaros S."/>
            <person name="Januszkiewicz K."/>
            <person name="Wedrychowicz H."/>
        </authorList>
    </citation>
    <scope>NUCLEOTIDE SEQUENCE [LARGE SCALE GENOMIC DNA]</scope>
    <source>
        <strain evidence="2 3">DSM 44523</strain>
    </source>
</reference>
<dbReference type="GO" id="GO:0016747">
    <property type="term" value="F:acyltransferase activity, transferring groups other than amino-acyl groups"/>
    <property type="evidence" value="ECO:0007669"/>
    <property type="project" value="InterPro"/>
</dbReference>
<dbReference type="InterPro" id="IPR051531">
    <property type="entry name" value="N-acetyltransferase"/>
</dbReference>
<dbReference type="InterPro" id="IPR000182">
    <property type="entry name" value="GNAT_dom"/>
</dbReference>
<dbReference type="EMBL" id="FQVN01000002">
    <property type="protein sequence ID" value="SHF07106.1"/>
    <property type="molecule type" value="Genomic_DNA"/>
</dbReference>
<evidence type="ECO:0000259" key="1">
    <source>
        <dbReference type="PROSITE" id="PS51186"/>
    </source>
</evidence>